<keyword evidence="5 8" id="KW-1133">Transmembrane helix</keyword>
<evidence type="ECO:0000313" key="11">
    <source>
        <dbReference type="Proteomes" id="UP001186944"/>
    </source>
</evidence>
<evidence type="ECO:0000259" key="9">
    <source>
        <dbReference type="PROSITE" id="PS50262"/>
    </source>
</evidence>
<feature type="transmembrane region" description="Helical" evidence="8">
    <location>
        <begin position="20"/>
        <end position="44"/>
    </location>
</feature>
<dbReference type="InterPro" id="IPR017452">
    <property type="entry name" value="GPCR_Rhodpsn_7TM"/>
</dbReference>
<dbReference type="GO" id="GO:0007189">
    <property type="term" value="P:adenylate cyclase-activating G protein-coupled receptor signaling pathway"/>
    <property type="evidence" value="ECO:0007669"/>
    <property type="project" value="TreeGrafter"/>
</dbReference>
<evidence type="ECO:0000256" key="1">
    <source>
        <dbReference type="ARBA" id="ARBA00004370"/>
    </source>
</evidence>
<dbReference type="PANTHER" id="PTHR24372">
    <property type="entry name" value="GLYCOPROTEIN HORMONE RECEPTOR"/>
    <property type="match status" value="1"/>
</dbReference>
<name>A0AA88YEZ4_PINIB</name>
<dbReference type="PANTHER" id="PTHR24372:SF77">
    <property type="entry name" value="G-PROTEIN COUPLED RECEPTORS FAMILY 1 PROFILE DOMAIN-CONTAINING PROTEIN"/>
    <property type="match status" value="1"/>
</dbReference>
<feature type="compositionally biased region" description="Polar residues" evidence="7">
    <location>
        <begin position="87"/>
        <end position="98"/>
    </location>
</feature>
<keyword evidence="2" id="KW-0433">Leucine-rich repeat</keyword>
<keyword evidence="11" id="KW-1185">Reference proteome</keyword>
<keyword evidence="3 8" id="KW-0812">Transmembrane</keyword>
<dbReference type="Proteomes" id="UP001186944">
    <property type="component" value="Unassembled WGS sequence"/>
</dbReference>
<sequence>MIEGKTSSRSTEAAAARSLFLVVITDILCWLPVAIMGLMVAAGVKIPVEIYAWIIVLVLPINSAINPYLYTMSSVKIRHRQSRKYTTKNNTITSSTRINDGYEHERKKIENTDDNSG</sequence>
<feature type="transmembrane region" description="Helical" evidence="8">
    <location>
        <begin position="50"/>
        <end position="70"/>
    </location>
</feature>
<organism evidence="10 11">
    <name type="scientific">Pinctada imbricata</name>
    <name type="common">Atlantic pearl-oyster</name>
    <name type="synonym">Pinctada martensii</name>
    <dbReference type="NCBI Taxonomy" id="66713"/>
    <lineage>
        <taxon>Eukaryota</taxon>
        <taxon>Metazoa</taxon>
        <taxon>Spiralia</taxon>
        <taxon>Lophotrochozoa</taxon>
        <taxon>Mollusca</taxon>
        <taxon>Bivalvia</taxon>
        <taxon>Autobranchia</taxon>
        <taxon>Pteriomorphia</taxon>
        <taxon>Pterioida</taxon>
        <taxon>Pterioidea</taxon>
        <taxon>Pteriidae</taxon>
        <taxon>Pinctada</taxon>
    </lineage>
</organism>
<dbReference type="InterPro" id="IPR000276">
    <property type="entry name" value="GPCR_Rhodpsn"/>
</dbReference>
<comment type="subcellular location">
    <subcellularLocation>
        <location evidence="1">Membrane</location>
    </subcellularLocation>
</comment>
<dbReference type="GO" id="GO:0008528">
    <property type="term" value="F:G protein-coupled peptide receptor activity"/>
    <property type="evidence" value="ECO:0007669"/>
    <property type="project" value="TreeGrafter"/>
</dbReference>
<feature type="domain" description="G-protein coupled receptors family 1 profile" evidence="9">
    <location>
        <begin position="1"/>
        <end position="70"/>
    </location>
</feature>
<evidence type="ECO:0000256" key="4">
    <source>
        <dbReference type="ARBA" id="ARBA00022737"/>
    </source>
</evidence>
<keyword evidence="6 8" id="KW-0472">Membrane</keyword>
<dbReference type="SUPFAM" id="SSF81321">
    <property type="entry name" value="Family A G protein-coupled receptor-like"/>
    <property type="match status" value="1"/>
</dbReference>
<comment type="caution">
    <text evidence="10">The sequence shown here is derived from an EMBL/GenBank/DDBJ whole genome shotgun (WGS) entry which is preliminary data.</text>
</comment>
<gene>
    <name evidence="10" type="ORF">FSP39_014236</name>
</gene>
<dbReference type="EMBL" id="VSWD01000007">
    <property type="protein sequence ID" value="KAK3097893.1"/>
    <property type="molecule type" value="Genomic_DNA"/>
</dbReference>
<dbReference type="AlphaFoldDB" id="A0AA88YEZ4"/>
<dbReference type="GO" id="GO:0005886">
    <property type="term" value="C:plasma membrane"/>
    <property type="evidence" value="ECO:0007669"/>
    <property type="project" value="TreeGrafter"/>
</dbReference>
<proteinExistence type="predicted"/>
<dbReference type="PROSITE" id="PS50262">
    <property type="entry name" value="G_PROTEIN_RECEP_F1_2"/>
    <property type="match status" value="1"/>
</dbReference>
<dbReference type="Gene3D" id="1.20.1070.10">
    <property type="entry name" value="Rhodopsin 7-helix transmembrane proteins"/>
    <property type="match status" value="1"/>
</dbReference>
<accession>A0AA88YEZ4</accession>
<evidence type="ECO:0000256" key="2">
    <source>
        <dbReference type="ARBA" id="ARBA00022614"/>
    </source>
</evidence>
<evidence type="ECO:0000313" key="10">
    <source>
        <dbReference type="EMBL" id="KAK3097893.1"/>
    </source>
</evidence>
<evidence type="ECO:0000256" key="7">
    <source>
        <dbReference type="SAM" id="MobiDB-lite"/>
    </source>
</evidence>
<evidence type="ECO:0000256" key="5">
    <source>
        <dbReference type="ARBA" id="ARBA00022989"/>
    </source>
</evidence>
<reference evidence="10" key="1">
    <citation type="submission" date="2019-08" db="EMBL/GenBank/DDBJ databases">
        <title>The improved chromosome-level genome for the pearl oyster Pinctada fucata martensii using PacBio sequencing and Hi-C.</title>
        <authorList>
            <person name="Zheng Z."/>
        </authorList>
    </citation>
    <scope>NUCLEOTIDE SEQUENCE</scope>
    <source>
        <strain evidence="10">ZZ-2019</strain>
        <tissue evidence="10">Adductor muscle</tissue>
    </source>
</reference>
<evidence type="ECO:0000256" key="8">
    <source>
        <dbReference type="SAM" id="Phobius"/>
    </source>
</evidence>
<feature type="region of interest" description="Disordered" evidence="7">
    <location>
        <begin position="86"/>
        <end position="117"/>
    </location>
</feature>
<dbReference type="PRINTS" id="PR00237">
    <property type="entry name" value="GPCRRHODOPSN"/>
</dbReference>
<keyword evidence="4" id="KW-0677">Repeat</keyword>
<evidence type="ECO:0000256" key="3">
    <source>
        <dbReference type="ARBA" id="ARBA00022692"/>
    </source>
</evidence>
<evidence type="ECO:0000256" key="6">
    <source>
        <dbReference type="ARBA" id="ARBA00023136"/>
    </source>
</evidence>
<dbReference type="GO" id="GO:0009755">
    <property type="term" value="P:hormone-mediated signaling pathway"/>
    <property type="evidence" value="ECO:0007669"/>
    <property type="project" value="TreeGrafter"/>
</dbReference>
<feature type="compositionally biased region" description="Basic and acidic residues" evidence="7">
    <location>
        <begin position="100"/>
        <end position="111"/>
    </location>
</feature>
<protein>
    <recommendedName>
        <fullName evidence="9">G-protein coupled receptors family 1 profile domain-containing protein</fullName>
    </recommendedName>
</protein>